<protein>
    <submittedName>
        <fullName evidence="2">Uncharacterized protein</fullName>
    </submittedName>
</protein>
<feature type="transmembrane region" description="Helical" evidence="1">
    <location>
        <begin position="43"/>
        <end position="65"/>
    </location>
</feature>
<feature type="transmembrane region" description="Helical" evidence="1">
    <location>
        <begin position="77"/>
        <end position="99"/>
    </location>
</feature>
<keyword evidence="1" id="KW-1133">Transmembrane helix</keyword>
<accession>A0ABV9JGP5</accession>
<feature type="transmembrane region" description="Helical" evidence="1">
    <location>
        <begin position="134"/>
        <end position="152"/>
    </location>
</feature>
<evidence type="ECO:0000313" key="2">
    <source>
        <dbReference type="EMBL" id="MFC4653123.1"/>
    </source>
</evidence>
<keyword evidence="1" id="KW-0812">Transmembrane</keyword>
<dbReference type="EMBL" id="JBHSGD010000008">
    <property type="protein sequence ID" value="MFC4653123.1"/>
    <property type="molecule type" value="Genomic_DNA"/>
</dbReference>
<reference evidence="3" key="1">
    <citation type="journal article" date="2019" name="Int. J. Syst. Evol. Microbiol.">
        <title>The Global Catalogue of Microorganisms (GCM) 10K type strain sequencing project: providing services to taxonomists for standard genome sequencing and annotation.</title>
        <authorList>
            <consortium name="The Broad Institute Genomics Platform"/>
            <consortium name="The Broad Institute Genome Sequencing Center for Infectious Disease"/>
            <person name="Wu L."/>
            <person name="Ma J."/>
        </authorList>
    </citation>
    <scope>NUCLEOTIDE SEQUENCE [LARGE SCALE GENOMIC DNA]</scope>
    <source>
        <strain evidence="3">CCUG 63287</strain>
    </source>
</reference>
<dbReference type="Proteomes" id="UP001595987">
    <property type="component" value="Unassembled WGS sequence"/>
</dbReference>
<comment type="caution">
    <text evidence="2">The sequence shown here is derived from an EMBL/GenBank/DDBJ whole genome shotgun (WGS) entry which is preliminary data.</text>
</comment>
<evidence type="ECO:0000256" key="1">
    <source>
        <dbReference type="SAM" id="Phobius"/>
    </source>
</evidence>
<keyword evidence="1" id="KW-0472">Membrane</keyword>
<organism evidence="2 3">
    <name type="scientific">Lactococcus nasutitermitis</name>
    <dbReference type="NCBI Taxonomy" id="1652957"/>
    <lineage>
        <taxon>Bacteria</taxon>
        <taxon>Bacillati</taxon>
        <taxon>Bacillota</taxon>
        <taxon>Bacilli</taxon>
        <taxon>Lactobacillales</taxon>
        <taxon>Streptococcaceae</taxon>
        <taxon>Lactococcus</taxon>
    </lineage>
</organism>
<sequence>MKIIRNLLFILYGILLYAMLVLFSISTVLALTGKKPLDIPAHFYPLMIELCLGIAILLSLLFIYFGRKNEPQSNTKLALVVKCTMILFFLGGWLLGLVFDTESALVGLFMIIFAGIFGPILGGVGIFAIGLISVILGEIFILPSSLYSWYGLRALRKTGKLNKAVYAILSILNFVLVADVVIAIVTHVLVKNRKVEI</sequence>
<feature type="transmembrane region" description="Helical" evidence="1">
    <location>
        <begin position="105"/>
        <end position="127"/>
    </location>
</feature>
<name>A0ABV9JGP5_9LACT</name>
<feature type="transmembrane region" description="Helical" evidence="1">
    <location>
        <begin position="164"/>
        <end position="190"/>
    </location>
</feature>
<keyword evidence="3" id="KW-1185">Reference proteome</keyword>
<evidence type="ECO:0000313" key="3">
    <source>
        <dbReference type="Proteomes" id="UP001595987"/>
    </source>
</evidence>
<dbReference type="RefSeq" id="WP_213536257.1">
    <property type="nucleotide sequence ID" value="NZ_BOVQ01000006.1"/>
</dbReference>
<feature type="transmembrane region" description="Helical" evidence="1">
    <location>
        <begin position="7"/>
        <end position="31"/>
    </location>
</feature>
<gene>
    <name evidence="2" type="ORF">ACFO26_09425</name>
</gene>
<proteinExistence type="predicted"/>